<comment type="similarity">
    <text evidence="9">Belongs to the immunoglobulin superfamily. SIGLEC (sialic acid binding Ig-like lectin) family.</text>
</comment>
<dbReference type="GO" id="GO:0005886">
    <property type="term" value="C:plasma membrane"/>
    <property type="evidence" value="ECO:0007669"/>
    <property type="project" value="TreeGrafter"/>
</dbReference>
<accession>A0A553QCB9</accession>
<comment type="caution">
    <text evidence="13">The sequence shown here is derived from an EMBL/GenBank/DDBJ whole genome shotgun (WGS) entry which is preliminary data.</text>
</comment>
<keyword evidence="11" id="KW-0732">Signal</keyword>
<dbReference type="FunFam" id="2.60.40.10:FF:000032">
    <property type="entry name" value="palladin isoform X1"/>
    <property type="match status" value="2"/>
</dbReference>
<evidence type="ECO:0000256" key="10">
    <source>
        <dbReference type="SAM" id="Phobius"/>
    </source>
</evidence>
<keyword evidence="2 10" id="KW-0812">Transmembrane</keyword>
<feature type="domain" description="Ig-like" evidence="12">
    <location>
        <begin position="257"/>
        <end position="338"/>
    </location>
</feature>
<dbReference type="Pfam" id="PF07686">
    <property type="entry name" value="V-set"/>
    <property type="match status" value="1"/>
</dbReference>
<dbReference type="EMBL" id="SRMA01026116">
    <property type="protein sequence ID" value="TRY87583.1"/>
    <property type="molecule type" value="Genomic_DNA"/>
</dbReference>
<keyword evidence="7" id="KW-1015">Disulfide bond</keyword>
<evidence type="ECO:0000256" key="6">
    <source>
        <dbReference type="ARBA" id="ARBA00023136"/>
    </source>
</evidence>
<dbReference type="Proteomes" id="UP000316079">
    <property type="component" value="Unassembled WGS sequence"/>
</dbReference>
<dbReference type="SMART" id="SM00408">
    <property type="entry name" value="IGc2"/>
    <property type="match status" value="2"/>
</dbReference>
<keyword evidence="4" id="KW-0130">Cell adhesion</keyword>
<keyword evidence="3" id="KW-0430">Lectin</keyword>
<dbReference type="PANTHER" id="PTHR12035:SF107">
    <property type="entry name" value="MYELIN-ASSOCIATED GLYCOPROTEIN"/>
    <property type="match status" value="1"/>
</dbReference>
<dbReference type="GO" id="GO:0030246">
    <property type="term" value="F:carbohydrate binding"/>
    <property type="evidence" value="ECO:0007669"/>
    <property type="project" value="UniProtKB-KW"/>
</dbReference>
<dbReference type="InterPro" id="IPR013106">
    <property type="entry name" value="Ig_V-set"/>
</dbReference>
<keyword evidence="8" id="KW-0393">Immunoglobulin domain</keyword>
<proteinExistence type="inferred from homology"/>
<dbReference type="CDD" id="cd05712">
    <property type="entry name" value="IgV_CD33"/>
    <property type="match status" value="1"/>
</dbReference>
<dbReference type="OrthoDB" id="10012075at2759"/>
<feature type="chain" id="PRO_5021931404" description="Ig-like domain-containing protein" evidence="11">
    <location>
        <begin position="28"/>
        <end position="680"/>
    </location>
</feature>
<dbReference type="GO" id="GO:0007155">
    <property type="term" value="P:cell adhesion"/>
    <property type="evidence" value="ECO:0007669"/>
    <property type="project" value="UniProtKB-KW"/>
</dbReference>
<dbReference type="PROSITE" id="PS50835">
    <property type="entry name" value="IG_LIKE"/>
    <property type="match status" value="3"/>
</dbReference>
<evidence type="ECO:0000256" key="2">
    <source>
        <dbReference type="ARBA" id="ARBA00022692"/>
    </source>
</evidence>
<dbReference type="Pfam" id="PF13927">
    <property type="entry name" value="Ig_3"/>
    <property type="match status" value="2"/>
</dbReference>
<dbReference type="InterPro" id="IPR003598">
    <property type="entry name" value="Ig_sub2"/>
</dbReference>
<feature type="domain" description="Ig-like" evidence="12">
    <location>
        <begin position="354"/>
        <end position="436"/>
    </location>
</feature>
<feature type="domain" description="Ig-like" evidence="12">
    <location>
        <begin position="158"/>
        <end position="250"/>
    </location>
</feature>
<evidence type="ECO:0000256" key="4">
    <source>
        <dbReference type="ARBA" id="ARBA00022889"/>
    </source>
</evidence>
<keyword evidence="5 10" id="KW-1133">Transmembrane helix</keyword>
<evidence type="ECO:0000256" key="3">
    <source>
        <dbReference type="ARBA" id="ARBA00022734"/>
    </source>
</evidence>
<protein>
    <recommendedName>
        <fullName evidence="12">Ig-like domain-containing protein</fullName>
    </recommendedName>
</protein>
<comment type="subcellular location">
    <subcellularLocation>
        <location evidence="1">Membrane</location>
        <topology evidence="1">Single-pass type I membrane protein</topology>
    </subcellularLocation>
</comment>
<dbReference type="InterPro" id="IPR036179">
    <property type="entry name" value="Ig-like_dom_sf"/>
</dbReference>
<dbReference type="SUPFAM" id="SSF48726">
    <property type="entry name" value="Immunoglobulin"/>
    <property type="match status" value="4"/>
</dbReference>
<evidence type="ECO:0000256" key="8">
    <source>
        <dbReference type="ARBA" id="ARBA00023319"/>
    </source>
</evidence>
<evidence type="ECO:0000313" key="13">
    <source>
        <dbReference type="EMBL" id="TRY87583.1"/>
    </source>
</evidence>
<dbReference type="InterPro" id="IPR007110">
    <property type="entry name" value="Ig-like_dom"/>
</dbReference>
<keyword evidence="6 10" id="KW-0472">Membrane</keyword>
<evidence type="ECO:0000313" key="14">
    <source>
        <dbReference type="Proteomes" id="UP000316079"/>
    </source>
</evidence>
<sequence length="680" mass="75663">MLQSGTKTMKGLELLLPLLLLLQDASAQWNVWMPRDISAMTNSCVVIPCSFTYPSGIRPYRGIHGIWYFGHPYPQLFPPVVFKSRTDIVHESYKGRTKLLGDLTQKNCTLLINNIGMEHSGRYYFRADLGGANIYTYPDFSKLQVLGKCKLQHVTEKPNIDVPEEIVSDENLDLTCYVPDNCPDMIPEIQWMYTDYLPDPVFTPDQVYDGNTAVASNTLSFTPKHIHNEQKLACRVHYPNTTLVYEREIVLDVKYAPRTVWVNASQMVMEGESVVLHCDVDSNPVPKITWYFEDQELMSDTATSSSLPLDSLTPENQGIYTCVGENAYGSMNTSMYLSVNCMQPYSCQGAADPPREPWINESLSVLEGSSVALKCTSKGNPIPTLTWLKDGELVGTITADEGSVLELEEITPQAHGVYRCLAENEHGRSSSSLNITVEFAPVLLEDSKCTIVREGVQCVCIASGNPEPAIEFFLPDLNLTINVSNNRFNYYMHTDGYTSTGVIKLQDKGERGSNGDTDVQVHCSFSNVYGSNTIRLELQQEKKYMMAVVVGTIGGVAVIAFIIAAVRYVGQNNKKENGNPGQDVGCKVENPSLFYSAVKKDTQSLRKKVLKTELLGSKFNSILEEGTGDDGDYQSVDPMASMERHELNYAALEFLHGRHREGGFRRADGDGSDYTEIKAK</sequence>
<dbReference type="InterPro" id="IPR013783">
    <property type="entry name" value="Ig-like_fold"/>
</dbReference>
<evidence type="ECO:0000256" key="9">
    <source>
        <dbReference type="ARBA" id="ARBA00038361"/>
    </source>
</evidence>
<dbReference type="Gene3D" id="2.60.40.10">
    <property type="entry name" value="Immunoglobulins"/>
    <property type="match status" value="4"/>
</dbReference>
<gene>
    <name evidence="13" type="ORF">DNTS_005976</name>
</gene>
<evidence type="ECO:0000256" key="11">
    <source>
        <dbReference type="SAM" id="SignalP"/>
    </source>
</evidence>
<feature type="transmembrane region" description="Helical" evidence="10">
    <location>
        <begin position="544"/>
        <end position="566"/>
    </location>
</feature>
<evidence type="ECO:0000256" key="1">
    <source>
        <dbReference type="ARBA" id="ARBA00004479"/>
    </source>
</evidence>
<dbReference type="AlphaFoldDB" id="A0A553QCB9"/>
<feature type="signal peptide" evidence="11">
    <location>
        <begin position="1"/>
        <end position="27"/>
    </location>
</feature>
<evidence type="ECO:0000256" key="7">
    <source>
        <dbReference type="ARBA" id="ARBA00023157"/>
    </source>
</evidence>
<dbReference type="PANTHER" id="PTHR12035">
    <property type="entry name" value="SIALIC ACID BINDING IMMUNOGLOBULIN-LIKE LECTIN"/>
    <property type="match status" value="1"/>
</dbReference>
<keyword evidence="14" id="KW-1185">Reference proteome</keyword>
<reference evidence="13 14" key="1">
    <citation type="journal article" date="2019" name="Sci. Data">
        <title>Hybrid genome assembly and annotation of Danionella translucida.</title>
        <authorList>
            <person name="Kadobianskyi M."/>
            <person name="Schulze L."/>
            <person name="Schuelke M."/>
            <person name="Judkewitz B."/>
        </authorList>
    </citation>
    <scope>NUCLEOTIDE SEQUENCE [LARGE SCALE GENOMIC DNA]</scope>
    <source>
        <strain evidence="13 14">Bolton</strain>
    </source>
</reference>
<dbReference type="InterPro" id="IPR051036">
    <property type="entry name" value="SIGLEC"/>
</dbReference>
<dbReference type="GO" id="GO:0033691">
    <property type="term" value="F:sialic acid binding"/>
    <property type="evidence" value="ECO:0007669"/>
    <property type="project" value="TreeGrafter"/>
</dbReference>
<dbReference type="STRING" id="623744.A0A553QCB9"/>
<dbReference type="InterPro" id="IPR003599">
    <property type="entry name" value="Ig_sub"/>
</dbReference>
<evidence type="ECO:0000256" key="5">
    <source>
        <dbReference type="ARBA" id="ARBA00022989"/>
    </source>
</evidence>
<organism evidence="13 14">
    <name type="scientific">Danionella cerebrum</name>
    <dbReference type="NCBI Taxonomy" id="2873325"/>
    <lineage>
        <taxon>Eukaryota</taxon>
        <taxon>Metazoa</taxon>
        <taxon>Chordata</taxon>
        <taxon>Craniata</taxon>
        <taxon>Vertebrata</taxon>
        <taxon>Euteleostomi</taxon>
        <taxon>Actinopterygii</taxon>
        <taxon>Neopterygii</taxon>
        <taxon>Teleostei</taxon>
        <taxon>Ostariophysi</taxon>
        <taxon>Cypriniformes</taxon>
        <taxon>Danionidae</taxon>
        <taxon>Danioninae</taxon>
        <taxon>Danionella</taxon>
    </lineage>
</organism>
<name>A0A553QCB9_9TELE</name>
<dbReference type="SMART" id="SM00409">
    <property type="entry name" value="IG"/>
    <property type="match status" value="3"/>
</dbReference>
<evidence type="ECO:0000259" key="12">
    <source>
        <dbReference type="PROSITE" id="PS50835"/>
    </source>
</evidence>